<feature type="signal peptide" evidence="2">
    <location>
        <begin position="1"/>
        <end position="16"/>
    </location>
</feature>
<reference evidence="4" key="1">
    <citation type="journal article" date="2017" name="Nat. Commun.">
        <title>The asparagus genome sheds light on the origin and evolution of a young Y chromosome.</title>
        <authorList>
            <person name="Harkess A."/>
            <person name="Zhou J."/>
            <person name="Xu C."/>
            <person name="Bowers J.E."/>
            <person name="Van der Hulst R."/>
            <person name="Ayyampalayam S."/>
            <person name="Mercati F."/>
            <person name="Riccardi P."/>
            <person name="McKain M.R."/>
            <person name="Kakrana A."/>
            <person name="Tang H."/>
            <person name="Ray J."/>
            <person name="Groenendijk J."/>
            <person name="Arikit S."/>
            <person name="Mathioni S.M."/>
            <person name="Nakano M."/>
            <person name="Shan H."/>
            <person name="Telgmann-Rauber A."/>
            <person name="Kanno A."/>
            <person name="Yue Z."/>
            <person name="Chen H."/>
            <person name="Li W."/>
            <person name="Chen Y."/>
            <person name="Xu X."/>
            <person name="Zhang Y."/>
            <person name="Luo S."/>
            <person name="Chen H."/>
            <person name="Gao J."/>
            <person name="Mao Z."/>
            <person name="Pires J.C."/>
            <person name="Luo M."/>
            <person name="Kudrna D."/>
            <person name="Wing R.A."/>
            <person name="Meyers B.C."/>
            <person name="Yi K."/>
            <person name="Kong H."/>
            <person name="Lavrijsen P."/>
            <person name="Sunseri F."/>
            <person name="Falavigna A."/>
            <person name="Ye Y."/>
            <person name="Leebens-Mack J.H."/>
            <person name="Chen G."/>
        </authorList>
    </citation>
    <scope>NUCLEOTIDE SEQUENCE [LARGE SCALE GENOMIC DNA]</scope>
    <source>
        <strain evidence="4">cv. DH0086</strain>
    </source>
</reference>
<feature type="region of interest" description="Disordered" evidence="1">
    <location>
        <begin position="162"/>
        <end position="189"/>
    </location>
</feature>
<dbReference type="AlphaFoldDB" id="A0A5P1FR75"/>
<sequence length="189" mass="19996">MRLVFLVLDASSIIPAIDLMCCGKEAVDGAVGGRVETSGDGDMELYLVFDGVGARDGGVDGSFVVSVNDGGLTLNTNLEEFGSFVSFNIFGSGDRACYEKAKFLRERKSFQKGEKMGDLDDGEYACLDEDEAEGEIDKEGAFGHCDGVGAYLVDGVGDGDILSEEGAVDDNNNGVEDGIEEINDNSDEE</sequence>
<feature type="chain" id="PRO_5024379746" evidence="2">
    <location>
        <begin position="17"/>
        <end position="189"/>
    </location>
</feature>
<dbReference type="Gramene" id="ONK79927">
    <property type="protein sequence ID" value="ONK79927"/>
    <property type="gene ID" value="A4U43_C01F11900"/>
</dbReference>
<accession>A0A5P1FR75</accession>
<name>A0A5P1FR75_ASPOF</name>
<evidence type="ECO:0000256" key="2">
    <source>
        <dbReference type="SAM" id="SignalP"/>
    </source>
</evidence>
<proteinExistence type="predicted"/>
<protein>
    <submittedName>
        <fullName evidence="3">Uncharacterized protein</fullName>
    </submittedName>
</protein>
<evidence type="ECO:0000313" key="3">
    <source>
        <dbReference type="EMBL" id="ONK79927.1"/>
    </source>
</evidence>
<evidence type="ECO:0000256" key="1">
    <source>
        <dbReference type="SAM" id="MobiDB-lite"/>
    </source>
</evidence>
<evidence type="ECO:0000313" key="4">
    <source>
        <dbReference type="Proteomes" id="UP000243459"/>
    </source>
</evidence>
<keyword evidence="2" id="KW-0732">Signal</keyword>
<gene>
    <name evidence="3" type="ORF">A4U43_C01F11900</name>
</gene>
<dbReference type="Proteomes" id="UP000243459">
    <property type="component" value="Chromosome 1"/>
</dbReference>
<keyword evidence="4" id="KW-1185">Reference proteome</keyword>
<organism evidence="3 4">
    <name type="scientific">Asparagus officinalis</name>
    <name type="common">Garden asparagus</name>
    <dbReference type="NCBI Taxonomy" id="4686"/>
    <lineage>
        <taxon>Eukaryota</taxon>
        <taxon>Viridiplantae</taxon>
        <taxon>Streptophyta</taxon>
        <taxon>Embryophyta</taxon>
        <taxon>Tracheophyta</taxon>
        <taxon>Spermatophyta</taxon>
        <taxon>Magnoliopsida</taxon>
        <taxon>Liliopsida</taxon>
        <taxon>Asparagales</taxon>
        <taxon>Asparagaceae</taxon>
        <taxon>Asparagoideae</taxon>
        <taxon>Asparagus</taxon>
    </lineage>
</organism>
<dbReference type="EMBL" id="CM007381">
    <property type="protein sequence ID" value="ONK79927.1"/>
    <property type="molecule type" value="Genomic_DNA"/>
</dbReference>
<feature type="compositionally biased region" description="Acidic residues" evidence="1">
    <location>
        <begin position="177"/>
        <end position="189"/>
    </location>
</feature>